<evidence type="ECO:0000313" key="14">
    <source>
        <dbReference type="EMBL" id="OZM58168.1"/>
    </source>
</evidence>
<keyword evidence="12" id="KW-0472">Membrane</keyword>
<dbReference type="PANTHER" id="PTHR42923:SF3">
    <property type="entry name" value="PROTOPORPHYRINOGEN OXIDASE"/>
    <property type="match status" value="1"/>
</dbReference>
<evidence type="ECO:0000313" key="15">
    <source>
        <dbReference type="Proteomes" id="UP000217083"/>
    </source>
</evidence>
<comment type="caution">
    <text evidence="14">The sequence shown here is derived from an EMBL/GenBank/DDBJ whole genome shotgun (WGS) entry which is preliminary data.</text>
</comment>
<keyword evidence="9 11" id="KW-0560">Oxidoreductase</keyword>
<dbReference type="EC" id="1.3.3.15" evidence="5 11"/>
<proteinExistence type="inferred from homology"/>
<keyword evidence="12" id="KW-0812">Transmembrane</keyword>
<dbReference type="GO" id="GO:0005737">
    <property type="term" value="C:cytoplasm"/>
    <property type="evidence" value="ECO:0007669"/>
    <property type="project" value="UniProtKB-SubCell"/>
</dbReference>
<evidence type="ECO:0000256" key="4">
    <source>
        <dbReference type="ARBA" id="ARBA00008310"/>
    </source>
</evidence>
<dbReference type="Pfam" id="PF01593">
    <property type="entry name" value="Amino_oxidase"/>
    <property type="match status" value="1"/>
</dbReference>
<dbReference type="RefSeq" id="WP_094920623.1">
    <property type="nucleotide sequence ID" value="NZ_NPIA01000001.1"/>
</dbReference>
<dbReference type="InterPro" id="IPR002937">
    <property type="entry name" value="Amino_oxidase"/>
</dbReference>
<keyword evidence="12" id="KW-1133">Transmembrane helix</keyword>
<keyword evidence="10 11" id="KW-0350">Heme biosynthesis</keyword>
<dbReference type="PANTHER" id="PTHR42923">
    <property type="entry name" value="PROTOPORPHYRINOGEN OXIDASE"/>
    <property type="match status" value="1"/>
</dbReference>
<evidence type="ECO:0000256" key="11">
    <source>
        <dbReference type="RuleBase" id="RU364052"/>
    </source>
</evidence>
<comment type="function">
    <text evidence="11">Involved in coproporphyrin-dependent heme b biosynthesis. Catalyzes the oxidation of coproporphyrinogen III to coproporphyrin III.</text>
</comment>
<dbReference type="Gene3D" id="1.10.3110.10">
    <property type="entry name" value="protoporphyrinogen ix oxidase, domain 3"/>
    <property type="match status" value="1"/>
</dbReference>
<protein>
    <recommendedName>
        <fullName evidence="6 11">Coproporphyrinogen III oxidase</fullName>
        <ecNumber evidence="5 11">1.3.3.15</ecNumber>
    </recommendedName>
</protein>
<dbReference type="InterPro" id="IPR004572">
    <property type="entry name" value="Protoporphyrinogen_oxidase"/>
</dbReference>
<name>A0A263BX64_9BACI</name>
<dbReference type="Gene3D" id="3.90.660.20">
    <property type="entry name" value="Protoporphyrinogen oxidase, mitochondrial, domain 2"/>
    <property type="match status" value="1"/>
</dbReference>
<reference evidence="15" key="1">
    <citation type="submission" date="2017-08" db="EMBL/GenBank/DDBJ databases">
        <authorList>
            <person name="Huang Z."/>
        </authorList>
    </citation>
    <scope>NUCLEOTIDE SEQUENCE [LARGE SCALE GENOMIC DNA]</scope>
    <source>
        <strain evidence="15">SA5d-4</strain>
    </source>
</reference>
<evidence type="ECO:0000256" key="6">
    <source>
        <dbReference type="ARBA" id="ARBA00019046"/>
    </source>
</evidence>
<comment type="subcellular location">
    <subcellularLocation>
        <location evidence="11">Cytoplasm</location>
    </subcellularLocation>
</comment>
<reference evidence="14 15" key="2">
    <citation type="submission" date="2017-09" db="EMBL/GenBank/DDBJ databases">
        <title>Bacillus patelloidae sp. nov., isolated from the intestinal tract of a marine limpet.</title>
        <authorList>
            <person name="Liu R."/>
            <person name="Dong C."/>
            <person name="Shao Z."/>
        </authorList>
    </citation>
    <scope>NUCLEOTIDE SEQUENCE [LARGE SCALE GENOMIC DNA]</scope>
    <source>
        <strain evidence="14 15">SA5d-4</strain>
    </source>
</reference>
<dbReference type="NCBIfam" id="TIGR00562">
    <property type="entry name" value="proto_IX_ox"/>
    <property type="match status" value="1"/>
</dbReference>
<evidence type="ECO:0000256" key="3">
    <source>
        <dbReference type="ARBA" id="ARBA00004744"/>
    </source>
</evidence>
<dbReference type="GO" id="GO:0004729">
    <property type="term" value="F:oxygen-dependent protoporphyrinogen oxidase activity"/>
    <property type="evidence" value="ECO:0007669"/>
    <property type="project" value="UniProtKB-UniRule"/>
</dbReference>
<feature type="transmembrane region" description="Helical" evidence="12">
    <location>
        <begin position="7"/>
        <end position="23"/>
    </location>
</feature>
<dbReference type="NCBIfam" id="NF008845">
    <property type="entry name" value="PRK11883.1-5"/>
    <property type="match status" value="1"/>
</dbReference>
<comment type="cofactor">
    <cofactor evidence="2 11">
        <name>FAD</name>
        <dbReference type="ChEBI" id="CHEBI:57692"/>
    </cofactor>
</comment>
<evidence type="ECO:0000256" key="12">
    <source>
        <dbReference type="SAM" id="Phobius"/>
    </source>
</evidence>
<evidence type="ECO:0000256" key="7">
    <source>
        <dbReference type="ARBA" id="ARBA00022630"/>
    </source>
</evidence>
<dbReference type="FunFam" id="1.10.3110.10:FF:000001">
    <property type="entry name" value="Protoporphyrinogen oxidase"/>
    <property type="match status" value="1"/>
</dbReference>
<dbReference type="UniPathway" id="UPA00252"/>
<evidence type="ECO:0000256" key="10">
    <source>
        <dbReference type="ARBA" id="ARBA00023133"/>
    </source>
</evidence>
<dbReference type="GO" id="GO:0006783">
    <property type="term" value="P:heme biosynthetic process"/>
    <property type="evidence" value="ECO:0007669"/>
    <property type="project" value="UniProtKB-UniRule"/>
</dbReference>
<comment type="catalytic activity">
    <reaction evidence="1">
        <text>coproporphyrinogen III + 3 O2 = coproporphyrin III + 3 H2O2</text>
        <dbReference type="Rhea" id="RHEA:43436"/>
        <dbReference type="ChEBI" id="CHEBI:15379"/>
        <dbReference type="ChEBI" id="CHEBI:16240"/>
        <dbReference type="ChEBI" id="CHEBI:57309"/>
        <dbReference type="ChEBI" id="CHEBI:131725"/>
        <dbReference type="EC" id="1.3.3.15"/>
    </reaction>
    <physiologicalReaction direction="left-to-right" evidence="1">
        <dbReference type="Rhea" id="RHEA:43437"/>
    </physiologicalReaction>
</comment>
<dbReference type="Proteomes" id="UP000217083">
    <property type="component" value="Unassembled WGS sequence"/>
</dbReference>
<evidence type="ECO:0000256" key="8">
    <source>
        <dbReference type="ARBA" id="ARBA00022827"/>
    </source>
</evidence>
<dbReference type="AlphaFoldDB" id="A0A263BX64"/>
<comment type="similarity">
    <text evidence="4 11">Belongs to the protoporphyrinogen/coproporphyrinogen oxidase family. Coproporphyrinogen III oxidase subfamily.</text>
</comment>
<dbReference type="SUPFAM" id="SSF51905">
    <property type="entry name" value="FAD/NAD(P)-binding domain"/>
    <property type="match status" value="1"/>
</dbReference>
<sequence>MGNFKKIAIIGGGITGLTTAFYLQKLKREQNLPIEITLFEKNDVLGGKINTLYKDGFIIERGPDSYLSRKEAMTKLIEEVGLEDDLVRNETGQAYILNNKTLHPIPEGAVMGIPTKMSPFVTTALFSPIGKARAAFDLIKPRSTNKEDQSLGDFFRYRLGDEVVENLIEPLLSGIYAGDIDKLSLMATFPQFYQVEQKYRSLILGMKSTTPKAEKGKKKQGIFLTLKKGLYSLVQEIEKQLTDVEIVKKIKIEKISRDVQGYYIESEDGQSSYYDSIVMTTPHFITAKLLNDSSVFSEVSVPTTSVANVALAYPRSAVSLDKEGTGFVVSRNEKDVRITACTWTYRKWPHTTKEDYVLLRCYVGRPDDQQIVDKSDEEIISVVRKDLEKTMGVSAEPEFTVVTRWKQAMQQYEVGHLKKREQLEKELIEKFPGLYIAGASYDGVGLPDCIRQGEAIVGNVIEYIKEDK</sequence>
<gene>
    <name evidence="14" type="ORF">CIB95_00900</name>
</gene>
<dbReference type="SUPFAM" id="SSF54373">
    <property type="entry name" value="FAD-linked reductases, C-terminal domain"/>
    <property type="match status" value="1"/>
</dbReference>
<dbReference type="InterPro" id="IPR050464">
    <property type="entry name" value="Zeta_carotene_desat/Oxidored"/>
</dbReference>
<keyword evidence="7 11" id="KW-0285">Flavoprotein</keyword>
<evidence type="ECO:0000256" key="9">
    <source>
        <dbReference type="ARBA" id="ARBA00023002"/>
    </source>
</evidence>
<dbReference type="InterPro" id="IPR036188">
    <property type="entry name" value="FAD/NAD-bd_sf"/>
</dbReference>
<evidence type="ECO:0000256" key="5">
    <source>
        <dbReference type="ARBA" id="ARBA00012402"/>
    </source>
</evidence>
<dbReference type="Gene3D" id="3.50.50.60">
    <property type="entry name" value="FAD/NAD(P)-binding domain"/>
    <property type="match status" value="1"/>
</dbReference>
<keyword evidence="8 11" id="KW-0274">FAD</keyword>
<keyword evidence="15" id="KW-1185">Reference proteome</keyword>
<comment type="pathway">
    <text evidence="3 11">Porphyrin-containing compound metabolism; protoheme biosynthesis.</text>
</comment>
<evidence type="ECO:0000259" key="13">
    <source>
        <dbReference type="Pfam" id="PF01593"/>
    </source>
</evidence>
<dbReference type="EMBL" id="NPIA01000001">
    <property type="protein sequence ID" value="OZM58168.1"/>
    <property type="molecule type" value="Genomic_DNA"/>
</dbReference>
<evidence type="ECO:0000256" key="2">
    <source>
        <dbReference type="ARBA" id="ARBA00001974"/>
    </source>
</evidence>
<evidence type="ECO:0000256" key="1">
    <source>
        <dbReference type="ARBA" id="ARBA00001755"/>
    </source>
</evidence>
<accession>A0A263BX64</accession>
<feature type="domain" description="Amine oxidase" evidence="13">
    <location>
        <begin position="14"/>
        <end position="456"/>
    </location>
</feature>
<organism evidence="14 15">
    <name type="scientific">Lottiidibacillus patelloidae</name>
    <dbReference type="NCBI Taxonomy" id="2670334"/>
    <lineage>
        <taxon>Bacteria</taxon>
        <taxon>Bacillati</taxon>
        <taxon>Bacillota</taxon>
        <taxon>Bacilli</taxon>
        <taxon>Bacillales</taxon>
        <taxon>Bacillaceae</taxon>
        <taxon>Lottiidibacillus</taxon>
    </lineage>
</organism>
<keyword evidence="11" id="KW-0963">Cytoplasm</keyword>